<sequence length="221" mass="23986">MAESRMDIDTIHALRRMATRVTASAADADDLVQDVLLASLQSRRNDLPWLTGVLQRQAALAVRSAVRRRRREQAAEVPEDGSMESAPPDAAALLALLPPAARRVALLALHGLDGSEIRWILALSPAAFRQRLTSIRRRLSTLAPSLRAQALALAYVRDPARSVDLQFGLVRRALRAALADRPGLATHDCDGHLLVIRNDAHTGAPSGNNGTGPHRRRISHA</sequence>
<organism evidence="6 7">
    <name type="scientific">Chiayiivirga flava</name>
    <dbReference type="NCBI Taxonomy" id="659595"/>
    <lineage>
        <taxon>Bacteria</taxon>
        <taxon>Pseudomonadati</taxon>
        <taxon>Pseudomonadota</taxon>
        <taxon>Gammaproteobacteria</taxon>
        <taxon>Lysobacterales</taxon>
        <taxon>Lysobacteraceae</taxon>
        <taxon>Chiayiivirga</taxon>
    </lineage>
</organism>
<keyword evidence="4" id="KW-0804">Transcription</keyword>
<dbReference type="GO" id="GO:0006352">
    <property type="term" value="P:DNA-templated transcription initiation"/>
    <property type="evidence" value="ECO:0007669"/>
    <property type="project" value="InterPro"/>
</dbReference>
<dbReference type="Proteomes" id="UP000521199">
    <property type="component" value="Unassembled WGS sequence"/>
</dbReference>
<accession>A0A7W8D2B0</accession>
<evidence type="ECO:0000256" key="4">
    <source>
        <dbReference type="ARBA" id="ARBA00023163"/>
    </source>
</evidence>
<keyword evidence="7" id="KW-1185">Reference proteome</keyword>
<dbReference type="Gene3D" id="1.20.140.160">
    <property type="match status" value="1"/>
</dbReference>
<keyword evidence="1" id="KW-0805">Transcription regulation</keyword>
<dbReference type="InterPro" id="IPR039425">
    <property type="entry name" value="RNA_pol_sigma-70-like"/>
</dbReference>
<evidence type="ECO:0000256" key="3">
    <source>
        <dbReference type="ARBA" id="ARBA00023125"/>
    </source>
</evidence>
<dbReference type="RefSeq" id="WP_183958700.1">
    <property type="nucleotide sequence ID" value="NZ_JACHHP010000001.1"/>
</dbReference>
<comment type="caution">
    <text evidence="6">The sequence shown here is derived from an EMBL/GenBank/DDBJ whole genome shotgun (WGS) entry which is preliminary data.</text>
</comment>
<dbReference type="AlphaFoldDB" id="A0A7W8D2B0"/>
<feature type="region of interest" description="Disordered" evidence="5">
    <location>
        <begin position="200"/>
        <end position="221"/>
    </location>
</feature>
<evidence type="ECO:0000256" key="1">
    <source>
        <dbReference type="ARBA" id="ARBA00023015"/>
    </source>
</evidence>
<dbReference type="PANTHER" id="PTHR43133:SF8">
    <property type="entry name" value="RNA POLYMERASE SIGMA FACTOR HI_1459-RELATED"/>
    <property type="match status" value="1"/>
</dbReference>
<proteinExistence type="predicted"/>
<evidence type="ECO:0000313" key="7">
    <source>
        <dbReference type="Proteomes" id="UP000521199"/>
    </source>
</evidence>
<keyword evidence="3" id="KW-0238">DNA-binding</keyword>
<evidence type="ECO:0000256" key="2">
    <source>
        <dbReference type="ARBA" id="ARBA00023082"/>
    </source>
</evidence>
<evidence type="ECO:0000256" key="5">
    <source>
        <dbReference type="SAM" id="MobiDB-lite"/>
    </source>
</evidence>
<dbReference type="EMBL" id="JACHHP010000001">
    <property type="protein sequence ID" value="MBB5206584.1"/>
    <property type="molecule type" value="Genomic_DNA"/>
</dbReference>
<dbReference type="PANTHER" id="PTHR43133">
    <property type="entry name" value="RNA POLYMERASE ECF-TYPE SIGMA FACTO"/>
    <property type="match status" value="1"/>
</dbReference>
<evidence type="ECO:0000313" key="6">
    <source>
        <dbReference type="EMBL" id="MBB5206584.1"/>
    </source>
</evidence>
<protein>
    <submittedName>
        <fullName evidence="6">RNA polymerase sigma-70 factor (ECF subfamily)</fullName>
    </submittedName>
</protein>
<dbReference type="SUPFAM" id="SSF88946">
    <property type="entry name" value="Sigma2 domain of RNA polymerase sigma factors"/>
    <property type="match status" value="1"/>
</dbReference>
<dbReference type="InterPro" id="IPR013325">
    <property type="entry name" value="RNA_pol_sigma_r2"/>
</dbReference>
<dbReference type="GO" id="GO:0003677">
    <property type="term" value="F:DNA binding"/>
    <property type="evidence" value="ECO:0007669"/>
    <property type="project" value="UniProtKB-KW"/>
</dbReference>
<reference evidence="6 7" key="1">
    <citation type="submission" date="2020-08" db="EMBL/GenBank/DDBJ databases">
        <title>Genomic Encyclopedia of Type Strains, Phase IV (KMG-IV): sequencing the most valuable type-strain genomes for metagenomic binning, comparative biology and taxonomic classification.</title>
        <authorList>
            <person name="Goeker M."/>
        </authorList>
    </citation>
    <scope>NUCLEOTIDE SEQUENCE [LARGE SCALE GENOMIC DNA]</scope>
    <source>
        <strain evidence="6 7">DSM 24163</strain>
    </source>
</reference>
<keyword evidence="2" id="KW-0731">Sigma factor</keyword>
<name>A0A7W8D2B0_9GAMM</name>
<gene>
    <name evidence="6" type="ORF">HNQ52_000100</name>
</gene>
<dbReference type="GO" id="GO:0016987">
    <property type="term" value="F:sigma factor activity"/>
    <property type="evidence" value="ECO:0007669"/>
    <property type="project" value="UniProtKB-KW"/>
</dbReference>